<dbReference type="RefSeq" id="WP_305974161.1">
    <property type="nucleotide sequence ID" value="NZ_JAPJDZ010000007.1"/>
</dbReference>
<dbReference type="CDD" id="cd09757">
    <property type="entry name" value="Cas8c_I-C"/>
    <property type="match status" value="1"/>
</dbReference>
<evidence type="ECO:0000313" key="1">
    <source>
        <dbReference type="EMBL" id="MDP5135222.1"/>
    </source>
</evidence>
<dbReference type="Proteomes" id="UP001231109">
    <property type="component" value="Unassembled WGS sequence"/>
</dbReference>
<accession>A0ABT9HVR0</accession>
<organism evidence="1 2">
    <name type="scientific">Rheinheimera baltica</name>
    <dbReference type="NCBI Taxonomy" id="67576"/>
    <lineage>
        <taxon>Bacteria</taxon>
        <taxon>Pseudomonadati</taxon>
        <taxon>Pseudomonadota</taxon>
        <taxon>Gammaproteobacteria</taxon>
        <taxon>Chromatiales</taxon>
        <taxon>Chromatiaceae</taxon>
        <taxon>Rheinheimera</taxon>
    </lineage>
</organism>
<dbReference type="Pfam" id="PF09709">
    <property type="entry name" value="Cas_Csd1"/>
    <property type="match status" value="1"/>
</dbReference>
<name>A0ABT9HVR0_9GAMM</name>
<keyword evidence="2" id="KW-1185">Reference proteome</keyword>
<reference evidence="1 2" key="1">
    <citation type="submission" date="2022-11" db="EMBL/GenBank/DDBJ databases">
        <title>Viruses from the air-sea interface of a natural surface slick.</title>
        <authorList>
            <person name="Rahlff J."/>
            <person name="Holmfeldt K."/>
        </authorList>
    </citation>
    <scope>NUCLEOTIDE SEQUENCE [LARGE SCALE GENOMIC DNA]</scope>
    <source>
        <strain evidence="1 2">SMS4</strain>
    </source>
</reference>
<gene>
    <name evidence="1" type="primary">cas8c</name>
    <name evidence="1" type="ORF">ORJ04_04570</name>
</gene>
<dbReference type="NCBIfam" id="TIGR01863">
    <property type="entry name" value="cas_Csd1"/>
    <property type="match status" value="1"/>
</dbReference>
<evidence type="ECO:0000313" key="2">
    <source>
        <dbReference type="Proteomes" id="UP001231109"/>
    </source>
</evidence>
<comment type="caution">
    <text evidence="1">The sequence shown here is derived from an EMBL/GenBank/DDBJ whole genome shotgun (WGS) entry which is preliminary data.</text>
</comment>
<sequence>MILSALNQYYDRLSNDSQGRVPVFGFSEEKISYILVLSEQGELIDLIPNLTDEKKPKPKLMQVPQSFKRPGKVTKPFFLWDKTAYSLGVLSSPDKKSDLVFELSLPTFEAFRDLHLSLLENVEDKGLKALVLFLKNWQPENFAACILTPDVLDANIVFQLDGMRQYIHESDEAKMIWGGTLQSDDAKQGMCSITGKNAPISRLHPAIKGVSGGQSSGVSIVSFNKESFESYGKGQGDNAPVSEQTAFAYTTALNYLLRRENDQVISLGDTSVVFWALADSEQKAKSAEAFFMKGFNPPMPTDESEAKALGSELEKLAKGRPLSEISPDLDPNTQFFILGLAPNAARLSIRFWLQTDLGQIQRHFTEHFQDLALNPLPWKTPPSAYRLLLELIPTRYDTSGNKKKKDINDAPAHLAGELMRSILTGQRYPRAILAQMLSRFRADGDVSGLRVAQVKAILQRELRLLGKKEIFMSLDESNYNPAYLLGRLFAVLENIQRNALGDKVNATIADKYYASASTVPYSVYPRLLSGSKHHLSKIRKDKPGLAFSIEKELGEIVVKLPTEFPRHFSIENQGRFSIGYYHQKNARFAQSEATEIKEITTEGNN</sequence>
<proteinExistence type="predicted"/>
<protein>
    <submittedName>
        <fullName evidence="1">Type I-C CRISPR-associated protein Cas8c/Csd1</fullName>
    </submittedName>
</protein>
<dbReference type="InterPro" id="IPR010144">
    <property type="entry name" value="CRISPR-assoc_prot_Csd1-typ"/>
</dbReference>
<dbReference type="EMBL" id="JAPJDZ010000007">
    <property type="protein sequence ID" value="MDP5135222.1"/>
    <property type="molecule type" value="Genomic_DNA"/>
</dbReference>